<feature type="region of interest" description="Disordered" evidence="5">
    <location>
        <begin position="207"/>
        <end position="226"/>
    </location>
</feature>
<dbReference type="InterPro" id="IPR011545">
    <property type="entry name" value="DEAD/DEAH_box_helicase_dom"/>
</dbReference>
<dbReference type="EMBL" id="CP133619">
    <property type="protein sequence ID" value="WMV42837.1"/>
    <property type="molecule type" value="Genomic_DNA"/>
</dbReference>
<dbReference type="FunFam" id="3.40.50.300:FF:000968">
    <property type="entry name" value="Helicase and polymerase-containing protein TEBICHI"/>
    <property type="match status" value="1"/>
</dbReference>
<dbReference type="InterPro" id="IPR027417">
    <property type="entry name" value="P-loop_NTPase"/>
</dbReference>
<evidence type="ECO:0000256" key="3">
    <source>
        <dbReference type="ARBA" id="ARBA00022806"/>
    </source>
</evidence>
<feature type="domain" description="Helicase ATP-binding" evidence="6">
    <location>
        <begin position="66"/>
        <end position="253"/>
    </location>
</feature>
<sequence length="253" mass="27694">MPLHSSILLRLAFGYWFCALIHRSFVVAFVPHCLLVSVMNSVWRYLGLQRLRLLQEIKFVVDCLQVDGVLHNRNLVYCASTSAGKSFVAEILMLRRILSSGKMGLLVLPYVSICAEKAEHLEVLLEPVGKQVRSYYGNQGGGSLPKDTAIAVCTIEKANSLINRLLEEGRLSELGIIVIDELHMVGDQNRGYLLELMLTKLRYASGEGNTESSSGETSGTSSGKVDPAGSLQIVGMSATLPNVTAVADWLQVR</sequence>
<organism evidence="7 8">
    <name type="scientific">Solanum verrucosum</name>
    <dbReference type="NCBI Taxonomy" id="315347"/>
    <lineage>
        <taxon>Eukaryota</taxon>
        <taxon>Viridiplantae</taxon>
        <taxon>Streptophyta</taxon>
        <taxon>Embryophyta</taxon>
        <taxon>Tracheophyta</taxon>
        <taxon>Spermatophyta</taxon>
        <taxon>Magnoliopsida</taxon>
        <taxon>eudicotyledons</taxon>
        <taxon>Gunneridae</taxon>
        <taxon>Pentapetalae</taxon>
        <taxon>asterids</taxon>
        <taxon>lamiids</taxon>
        <taxon>Solanales</taxon>
        <taxon>Solanaceae</taxon>
        <taxon>Solanoideae</taxon>
        <taxon>Solaneae</taxon>
        <taxon>Solanum</taxon>
    </lineage>
</organism>
<evidence type="ECO:0000256" key="5">
    <source>
        <dbReference type="SAM" id="MobiDB-lite"/>
    </source>
</evidence>
<keyword evidence="4" id="KW-0067">ATP-binding</keyword>
<dbReference type="SUPFAM" id="SSF52540">
    <property type="entry name" value="P-loop containing nucleoside triphosphate hydrolases"/>
    <property type="match status" value="1"/>
</dbReference>
<evidence type="ECO:0000259" key="6">
    <source>
        <dbReference type="PROSITE" id="PS51192"/>
    </source>
</evidence>
<dbReference type="Proteomes" id="UP001234989">
    <property type="component" value="Chromosome 8"/>
</dbReference>
<dbReference type="GO" id="GO:0016787">
    <property type="term" value="F:hydrolase activity"/>
    <property type="evidence" value="ECO:0007669"/>
    <property type="project" value="UniProtKB-KW"/>
</dbReference>
<keyword evidence="2" id="KW-0378">Hydrolase</keyword>
<dbReference type="InterPro" id="IPR050474">
    <property type="entry name" value="Hel308_SKI2-like"/>
</dbReference>
<name>A0AAF0UBB6_SOLVR</name>
<dbReference type="CDD" id="cd18026">
    <property type="entry name" value="DEXHc_POLQ-like"/>
    <property type="match status" value="1"/>
</dbReference>
<accession>A0AAF0UBB6</accession>
<evidence type="ECO:0000313" key="7">
    <source>
        <dbReference type="EMBL" id="WMV42837.1"/>
    </source>
</evidence>
<evidence type="ECO:0000256" key="1">
    <source>
        <dbReference type="ARBA" id="ARBA00022741"/>
    </source>
</evidence>
<evidence type="ECO:0000313" key="8">
    <source>
        <dbReference type="Proteomes" id="UP001234989"/>
    </source>
</evidence>
<dbReference type="GO" id="GO:0003676">
    <property type="term" value="F:nucleic acid binding"/>
    <property type="evidence" value="ECO:0007669"/>
    <property type="project" value="InterPro"/>
</dbReference>
<keyword evidence="8" id="KW-1185">Reference proteome</keyword>
<evidence type="ECO:0000256" key="2">
    <source>
        <dbReference type="ARBA" id="ARBA00022801"/>
    </source>
</evidence>
<gene>
    <name evidence="7" type="ORF">MTR67_036222</name>
</gene>
<evidence type="ECO:0000256" key="4">
    <source>
        <dbReference type="ARBA" id="ARBA00022840"/>
    </source>
</evidence>
<keyword evidence="1" id="KW-0547">Nucleotide-binding</keyword>
<keyword evidence="3" id="KW-0347">Helicase</keyword>
<dbReference type="PROSITE" id="PS51192">
    <property type="entry name" value="HELICASE_ATP_BIND_1"/>
    <property type="match status" value="1"/>
</dbReference>
<protein>
    <recommendedName>
        <fullName evidence="6">Helicase ATP-binding domain-containing protein</fullName>
    </recommendedName>
</protein>
<proteinExistence type="predicted"/>
<dbReference type="InterPro" id="IPR014001">
    <property type="entry name" value="Helicase_ATP-bd"/>
</dbReference>
<dbReference type="GO" id="GO:0004386">
    <property type="term" value="F:helicase activity"/>
    <property type="evidence" value="ECO:0007669"/>
    <property type="project" value="UniProtKB-KW"/>
</dbReference>
<dbReference type="SMART" id="SM00487">
    <property type="entry name" value="DEXDc"/>
    <property type="match status" value="1"/>
</dbReference>
<feature type="compositionally biased region" description="Low complexity" evidence="5">
    <location>
        <begin position="207"/>
        <end position="223"/>
    </location>
</feature>
<dbReference type="PANTHER" id="PTHR47961">
    <property type="entry name" value="DNA POLYMERASE THETA, PUTATIVE (AFU_ORTHOLOGUE AFUA_1G05260)-RELATED"/>
    <property type="match status" value="1"/>
</dbReference>
<dbReference type="AlphaFoldDB" id="A0AAF0UBB6"/>
<dbReference type="Gene3D" id="3.40.50.300">
    <property type="entry name" value="P-loop containing nucleotide triphosphate hydrolases"/>
    <property type="match status" value="1"/>
</dbReference>
<dbReference type="GO" id="GO:0005524">
    <property type="term" value="F:ATP binding"/>
    <property type="evidence" value="ECO:0007669"/>
    <property type="project" value="UniProtKB-KW"/>
</dbReference>
<dbReference type="Pfam" id="PF00270">
    <property type="entry name" value="DEAD"/>
    <property type="match status" value="1"/>
</dbReference>
<dbReference type="PANTHER" id="PTHR47961:SF6">
    <property type="entry name" value="DNA-DIRECTED DNA POLYMERASE"/>
    <property type="match status" value="1"/>
</dbReference>
<reference evidence="7" key="1">
    <citation type="submission" date="2023-08" db="EMBL/GenBank/DDBJ databases">
        <title>A de novo genome assembly of Solanum verrucosum Schlechtendal, a Mexican diploid species geographically isolated from the other diploid A-genome species in potato relatives.</title>
        <authorList>
            <person name="Hosaka K."/>
        </authorList>
    </citation>
    <scope>NUCLEOTIDE SEQUENCE</scope>
    <source>
        <tissue evidence="7">Young leaves</tissue>
    </source>
</reference>